<comment type="subcellular location">
    <subcellularLocation>
        <location evidence="1">Cell membrane</location>
    </subcellularLocation>
</comment>
<protein>
    <recommendedName>
        <fullName evidence="12">Scavenger receptor class B member 1</fullName>
    </recommendedName>
</protein>
<comment type="similarity">
    <text evidence="2">Belongs to the CD36 family.</text>
</comment>
<dbReference type="GO" id="GO:0005044">
    <property type="term" value="F:scavenger receptor activity"/>
    <property type="evidence" value="ECO:0007669"/>
    <property type="project" value="TreeGrafter"/>
</dbReference>
<reference evidence="10" key="2">
    <citation type="submission" date="2022-10" db="EMBL/GenBank/DDBJ databases">
        <authorList>
            <consortium name="ENA_rothamsted_submissions"/>
            <consortium name="culmorum"/>
            <person name="King R."/>
        </authorList>
    </citation>
    <scope>NUCLEOTIDE SEQUENCE</scope>
</reference>
<keyword evidence="11" id="KW-1185">Reference proteome</keyword>
<evidence type="ECO:0000256" key="1">
    <source>
        <dbReference type="ARBA" id="ARBA00004236"/>
    </source>
</evidence>
<keyword evidence="4 9" id="KW-0812">Transmembrane</keyword>
<name>A0A9P0CBR6_9NEOP</name>
<dbReference type="OrthoDB" id="8187528at2759"/>
<feature type="compositionally biased region" description="Polar residues" evidence="8">
    <location>
        <begin position="1"/>
        <end position="17"/>
    </location>
</feature>
<reference evidence="10" key="1">
    <citation type="submission" date="2021-12" db="EMBL/GenBank/DDBJ databases">
        <authorList>
            <person name="King R."/>
        </authorList>
    </citation>
    <scope>NUCLEOTIDE SEQUENCE</scope>
</reference>
<gene>
    <name evidence="10" type="ORF">DIATSA_LOCUS11871</name>
</gene>
<dbReference type="PANTHER" id="PTHR11923:SF89">
    <property type="entry name" value="GH15894P"/>
    <property type="match status" value="1"/>
</dbReference>
<evidence type="ECO:0008006" key="12">
    <source>
        <dbReference type="Google" id="ProtNLM"/>
    </source>
</evidence>
<dbReference type="PANTHER" id="PTHR11923">
    <property type="entry name" value="SCAVENGER RECEPTOR CLASS B TYPE-1 SR-B1"/>
    <property type="match status" value="1"/>
</dbReference>
<feature type="transmembrane region" description="Helical" evidence="9">
    <location>
        <begin position="76"/>
        <end position="96"/>
    </location>
</feature>
<evidence type="ECO:0000256" key="7">
    <source>
        <dbReference type="ARBA" id="ARBA00023180"/>
    </source>
</evidence>
<sequence length="570" mass="65448">MSAESLSARESSTTDSPGSAVVDSRESADSLNNLLSGKTEDKRLKSCVDLKCSLPENCSYENGATERGSRSFCCNVVSQFVWGVLLLVISIGGFLFTPQDLMLKEKLNMRPGFPPYEWWADPPDEVKLRVYVFNVTNHERFLAGLDEKINVKEIGPIVYLEKLLHSNIHFNDNSTMTYLAKRYPIFLPHLNDFNLNDTLIVANMAVLGMASYLHDANYIVRTGFRLLVDSHGSKLFMKKTIYEYLWELTDPVLDTSKNIVPGIVPVNNMGVLARIYDDFTDKVTVKIGSQWGHENFFQIDRFRGQPQLPGYDANECPDRIFGSTEGVMYHQHLKKEDVILYWRKTVCKVMPLYFTDEMVIDGVPVYRYNLSENVYDRVLNGTDCYDTDPTLPKGLSDGSKCYYNFPMVISYPHFYTGDPPKDTYVTGLHPDRYKHNSYIIVEPKTGIPFRSVARMQSNLRIHDLSGFPYDYRKFSNLVIPLFWAEYNQEDLPAHIKTTIYFMTVILPPVSYILLSTLLLMGSYFIAKNIYIYYLRNEIINSLLQFKSKNKSLTSNKILTYEKEAFLKISS</sequence>
<evidence type="ECO:0000256" key="9">
    <source>
        <dbReference type="SAM" id="Phobius"/>
    </source>
</evidence>
<evidence type="ECO:0000313" key="11">
    <source>
        <dbReference type="Proteomes" id="UP001153714"/>
    </source>
</evidence>
<evidence type="ECO:0000256" key="2">
    <source>
        <dbReference type="ARBA" id="ARBA00010532"/>
    </source>
</evidence>
<dbReference type="GO" id="GO:0005886">
    <property type="term" value="C:plasma membrane"/>
    <property type="evidence" value="ECO:0007669"/>
    <property type="project" value="UniProtKB-SubCell"/>
</dbReference>
<dbReference type="PRINTS" id="PR01609">
    <property type="entry name" value="CD36FAMILY"/>
</dbReference>
<organism evidence="10 11">
    <name type="scientific">Diatraea saccharalis</name>
    <name type="common">sugarcane borer</name>
    <dbReference type="NCBI Taxonomy" id="40085"/>
    <lineage>
        <taxon>Eukaryota</taxon>
        <taxon>Metazoa</taxon>
        <taxon>Ecdysozoa</taxon>
        <taxon>Arthropoda</taxon>
        <taxon>Hexapoda</taxon>
        <taxon>Insecta</taxon>
        <taxon>Pterygota</taxon>
        <taxon>Neoptera</taxon>
        <taxon>Endopterygota</taxon>
        <taxon>Lepidoptera</taxon>
        <taxon>Glossata</taxon>
        <taxon>Ditrysia</taxon>
        <taxon>Pyraloidea</taxon>
        <taxon>Crambidae</taxon>
        <taxon>Crambinae</taxon>
        <taxon>Diatraea</taxon>
    </lineage>
</organism>
<dbReference type="InterPro" id="IPR002159">
    <property type="entry name" value="CD36_fam"/>
</dbReference>
<evidence type="ECO:0000256" key="3">
    <source>
        <dbReference type="ARBA" id="ARBA00022475"/>
    </source>
</evidence>
<evidence type="ECO:0000256" key="5">
    <source>
        <dbReference type="ARBA" id="ARBA00022989"/>
    </source>
</evidence>
<evidence type="ECO:0000256" key="6">
    <source>
        <dbReference type="ARBA" id="ARBA00023136"/>
    </source>
</evidence>
<dbReference type="EMBL" id="OU893337">
    <property type="protein sequence ID" value="CAH0761850.1"/>
    <property type="molecule type" value="Genomic_DNA"/>
</dbReference>
<evidence type="ECO:0000256" key="4">
    <source>
        <dbReference type="ARBA" id="ARBA00022692"/>
    </source>
</evidence>
<feature type="transmembrane region" description="Helical" evidence="9">
    <location>
        <begin position="499"/>
        <end position="526"/>
    </location>
</feature>
<evidence type="ECO:0000313" key="10">
    <source>
        <dbReference type="EMBL" id="CAH0761850.1"/>
    </source>
</evidence>
<keyword evidence="3" id="KW-1003">Cell membrane</keyword>
<keyword evidence="6 9" id="KW-0472">Membrane</keyword>
<dbReference type="Proteomes" id="UP001153714">
    <property type="component" value="Chromosome 6"/>
</dbReference>
<evidence type="ECO:0000256" key="8">
    <source>
        <dbReference type="SAM" id="MobiDB-lite"/>
    </source>
</evidence>
<accession>A0A9P0CBR6</accession>
<dbReference type="Pfam" id="PF01130">
    <property type="entry name" value="CD36"/>
    <property type="match status" value="1"/>
</dbReference>
<keyword evidence="7" id="KW-0325">Glycoprotein</keyword>
<keyword evidence="5 9" id="KW-1133">Transmembrane helix</keyword>
<dbReference type="GO" id="GO:0005737">
    <property type="term" value="C:cytoplasm"/>
    <property type="evidence" value="ECO:0007669"/>
    <property type="project" value="TreeGrafter"/>
</dbReference>
<feature type="region of interest" description="Disordered" evidence="8">
    <location>
        <begin position="1"/>
        <end position="28"/>
    </location>
</feature>
<proteinExistence type="inferred from homology"/>
<dbReference type="AlphaFoldDB" id="A0A9P0CBR6"/>